<dbReference type="InterPro" id="IPR024185">
    <property type="entry name" value="FTHF_cligase-like_sf"/>
</dbReference>
<accession>A0A1N6V946</accession>
<dbReference type="GO" id="GO:0009396">
    <property type="term" value="P:folic acid-containing compound biosynthetic process"/>
    <property type="evidence" value="ECO:0007669"/>
    <property type="project" value="TreeGrafter"/>
</dbReference>
<dbReference type="EC" id="6.3.3.2" evidence="5"/>
<dbReference type="GO" id="GO:0035999">
    <property type="term" value="P:tetrahydrofolate interconversion"/>
    <property type="evidence" value="ECO:0007669"/>
    <property type="project" value="TreeGrafter"/>
</dbReference>
<dbReference type="GO" id="GO:0046872">
    <property type="term" value="F:metal ion binding"/>
    <property type="evidence" value="ECO:0007669"/>
    <property type="project" value="UniProtKB-KW"/>
</dbReference>
<dbReference type="OrthoDB" id="9801938at2"/>
<dbReference type="GO" id="GO:0030272">
    <property type="term" value="F:5-formyltetrahydrofolate cyclo-ligase activity"/>
    <property type="evidence" value="ECO:0007669"/>
    <property type="project" value="UniProtKB-EC"/>
</dbReference>
<keyword evidence="7" id="KW-1185">Reference proteome</keyword>
<keyword evidence="5" id="KW-0460">Magnesium</keyword>
<evidence type="ECO:0000256" key="4">
    <source>
        <dbReference type="PIRSR" id="PIRSR006806-1"/>
    </source>
</evidence>
<dbReference type="PIRSF" id="PIRSF006806">
    <property type="entry name" value="FTHF_cligase"/>
    <property type="match status" value="1"/>
</dbReference>
<sequence>MLEKEKLRKKYLNERSQISQTKIISWSKKIKNRFLQLPQLENAKKIMAYASMRKEIETFDLMEELLDRGYLVYLPYTRKDKIDLGIAQVNNLDLDLKEGVYGVQEPVARIRGQEIPKDLDLIIVPGACFTAEGYRIGYGGGYYDSFLSKHANNAIKVGFCYNRFLVDSIPVEDHDVPVDLIITEKEIVPTK</sequence>
<dbReference type="Gene3D" id="3.40.50.10420">
    <property type="entry name" value="NagB/RpiA/CoA transferase-like"/>
    <property type="match status" value="1"/>
</dbReference>
<dbReference type="Pfam" id="PF01812">
    <property type="entry name" value="5-FTHF_cyc-lig"/>
    <property type="match status" value="1"/>
</dbReference>
<evidence type="ECO:0000313" key="6">
    <source>
        <dbReference type="EMBL" id="SIQ74404.1"/>
    </source>
</evidence>
<dbReference type="GO" id="GO:0005524">
    <property type="term" value="F:ATP binding"/>
    <property type="evidence" value="ECO:0007669"/>
    <property type="project" value="UniProtKB-KW"/>
</dbReference>
<dbReference type="InterPro" id="IPR002698">
    <property type="entry name" value="FTHF_cligase"/>
</dbReference>
<evidence type="ECO:0000256" key="3">
    <source>
        <dbReference type="ARBA" id="ARBA00022840"/>
    </source>
</evidence>
<reference evidence="7" key="1">
    <citation type="submission" date="2017-01" db="EMBL/GenBank/DDBJ databases">
        <authorList>
            <person name="Varghese N."/>
            <person name="Submissions S."/>
        </authorList>
    </citation>
    <scope>NUCLEOTIDE SEQUENCE [LARGE SCALE GENOMIC DNA]</scope>
    <source>
        <strain evidence="7">ATCC 700103</strain>
    </source>
</reference>
<keyword evidence="6" id="KW-0436">Ligase</keyword>
<name>A0A1N6V946_9FIRM</name>
<evidence type="ECO:0000256" key="1">
    <source>
        <dbReference type="ARBA" id="ARBA00010638"/>
    </source>
</evidence>
<feature type="binding site" evidence="4">
    <location>
        <begin position="135"/>
        <end position="143"/>
    </location>
    <ligand>
        <name>ATP</name>
        <dbReference type="ChEBI" id="CHEBI:30616"/>
    </ligand>
</feature>
<dbReference type="STRING" id="56779.SAMN05421834_107146"/>
<dbReference type="RefSeq" id="WP_076544608.1">
    <property type="nucleotide sequence ID" value="NZ_FTNC01000007.1"/>
</dbReference>
<dbReference type="PANTHER" id="PTHR23407:SF1">
    <property type="entry name" value="5-FORMYLTETRAHYDROFOLATE CYCLO-LIGASE"/>
    <property type="match status" value="1"/>
</dbReference>
<proteinExistence type="inferred from homology"/>
<feature type="binding site" evidence="4">
    <location>
        <position position="55"/>
    </location>
    <ligand>
        <name>substrate</name>
    </ligand>
</feature>
<dbReference type="AlphaFoldDB" id="A0A1N6V946"/>
<comment type="catalytic activity">
    <reaction evidence="5">
        <text>(6S)-5-formyl-5,6,7,8-tetrahydrofolate + ATP = (6R)-5,10-methenyltetrahydrofolate + ADP + phosphate</text>
        <dbReference type="Rhea" id="RHEA:10488"/>
        <dbReference type="ChEBI" id="CHEBI:30616"/>
        <dbReference type="ChEBI" id="CHEBI:43474"/>
        <dbReference type="ChEBI" id="CHEBI:57455"/>
        <dbReference type="ChEBI" id="CHEBI:57457"/>
        <dbReference type="ChEBI" id="CHEBI:456216"/>
        <dbReference type="EC" id="6.3.3.2"/>
    </reaction>
</comment>
<evidence type="ECO:0000313" key="7">
    <source>
        <dbReference type="Proteomes" id="UP000185669"/>
    </source>
</evidence>
<dbReference type="PANTHER" id="PTHR23407">
    <property type="entry name" value="ATPASE INHIBITOR/5-FORMYLTETRAHYDROFOLATE CYCLO-LIGASE"/>
    <property type="match status" value="1"/>
</dbReference>
<dbReference type="SUPFAM" id="SSF100950">
    <property type="entry name" value="NagB/RpiA/CoA transferase-like"/>
    <property type="match status" value="1"/>
</dbReference>
<organism evidence="6 7">
    <name type="scientific">Halanaerobium kushneri</name>
    <dbReference type="NCBI Taxonomy" id="56779"/>
    <lineage>
        <taxon>Bacteria</taxon>
        <taxon>Bacillati</taxon>
        <taxon>Bacillota</taxon>
        <taxon>Clostridia</taxon>
        <taxon>Halanaerobiales</taxon>
        <taxon>Halanaerobiaceae</taxon>
        <taxon>Halanaerobium</taxon>
    </lineage>
</organism>
<dbReference type="EMBL" id="FTNC01000007">
    <property type="protein sequence ID" value="SIQ74404.1"/>
    <property type="molecule type" value="Genomic_DNA"/>
</dbReference>
<keyword evidence="5" id="KW-0479">Metal-binding</keyword>
<comment type="similarity">
    <text evidence="1 5">Belongs to the 5-formyltetrahydrofolate cyclo-ligase family.</text>
</comment>
<keyword evidence="3 4" id="KW-0067">ATP-binding</keyword>
<dbReference type="NCBIfam" id="TIGR02727">
    <property type="entry name" value="MTHFS_bact"/>
    <property type="match status" value="1"/>
</dbReference>
<protein>
    <recommendedName>
        <fullName evidence="5">5-formyltetrahydrofolate cyclo-ligase</fullName>
        <ecNumber evidence="5">6.3.3.2</ecNumber>
    </recommendedName>
</protein>
<evidence type="ECO:0000256" key="5">
    <source>
        <dbReference type="RuleBase" id="RU361279"/>
    </source>
</evidence>
<evidence type="ECO:0000256" key="2">
    <source>
        <dbReference type="ARBA" id="ARBA00022741"/>
    </source>
</evidence>
<dbReference type="InterPro" id="IPR037171">
    <property type="entry name" value="NagB/RpiA_transferase-like"/>
</dbReference>
<keyword evidence="2 4" id="KW-0547">Nucleotide-binding</keyword>
<gene>
    <name evidence="6" type="ORF">SAMN05421834_107146</name>
</gene>
<comment type="cofactor">
    <cofactor evidence="5">
        <name>Mg(2+)</name>
        <dbReference type="ChEBI" id="CHEBI:18420"/>
    </cofactor>
</comment>
<feature type="binding site" evidence="4">
    <location>
        <begin position="4"/>
        <end position="8"/>
    </location>
    <ligand>
        <name>ATP</name>
        <dbReference type="ChEBI" id="CHEBI:30616"/>
    </ligand>
</feature>
<dbReference type="Proteomes" id="UP000185669">
    <property type="component" value="Unassembled WGS sequence"/>
</dbReference>